<proteinExistence type="predicted"/>
<feature type="non-terminal residue" evidence="1">
    <location>
        <position position="54"/>
    </location>
</feature>
<keyword evidence="2" id="KW-1185">Reference proteome</keyword>
<dbReference type="EMBL" id="LXQA010372232">
    <property type="protein sequence ID" value="MCI47421.1"/>
    <property type="molecule type" value="Genomic_DNA"/>
</dbReference>
<dbReference type="Proteomes" id="UP000265520">
    <property type="component" value="Unassembled WGS sequence"/>
</dbReference>
<reference evidence="1 2" key="1">
    <citation type="journal article" date="2018" name="Front. Plant Sci.">
        <title>Red Clover (Trifolium pratense) and Zigzag Clover (T. medium) - A Picture of Genomic Similarities and Differences.</title>
        <authorList>
            <person name="Dluhosova J."/>
            <person name="Istvanek J."/>
            <person name="Nedelnik J."/>
            <person name="Repkova J."/>
        </authorList>
    </citation>
    <scope>NUCLEOTIDE SEQUENCE [LARGE SCALE GENOMIC DNA]</scope>
    <source>
        <strain evidence="2">cv. 10/8</strain>
        <tissue evidence="1">Leaf</tissue>
    </source>
</reference>
<evidence type="ECO:0000313" key="1">
    <source>
        <dbReference type="EMBL" id="MCI47421.1"/>
    </source>
</evidence>
<evidence type="ECO:0000313" key="2">
    <source>
        <dbReference type="Proteomes" id="UP000265520"/>
    </source>
</evidence>
<organism evidence="1 2">
    <name type="scientific">Trifolium medium</name>
    <dbReference type="NCBI Taxonomy" id="97028"/>
    <lineage>
        <taxon>Eukaryota</taxon>
        <taxon>Viridiplantae</taxon>
        <taxon>Streptophyta</taxon>
        <taxon>Embryophyta</taxon>
        <taxon>Tracheophyta</taxon>
        <taxon>Spermatophyta</taxon>
        <taxon>Magnoliopsida</taxon>
        <taxon>eudicotyledons</taxon>
        <taxon>Gunneridae</taxon>
        <taxon>Pentapetalae</taxon>
        <taxon>rosids</taxon>
        <taxon>fabids</taxon>
        <taxon>Fabales</taxon>
        <taxon>Fabaceae</taxon>
        <taxon>Papilionoideae</taxon>
        <taxon>50 kb inversion clade</taxon>
        <taxon>NPAAA clade</taxon>
        <taxon>Hologalegina</taxon>
        <taxon>IRL clade</taxon>
        <taxon>Trifolieae</taxon>
        <taxon>Trifolium</taxon>
    </lineage>
</organism>
<sequence length="54" mass="6355">MKSHIVGIDEDLWDIVVEGIDFLVDCDGMCTDRKNLTDAQKKIYRKHHRKHSIM</sequence>
<comment type="caution">
    <text evidence="1">The sequence shown here is derived from an EMBL/GenBank/DDBJ whole genome shotgun (WGS) entry which is preliminary data.</text>
</comment>
<name>A0A392SEU9_9FABA</name>
<dbReference type="AlphaFoldDB" id="A0A392SEU9"/>
<accession>A0A392SEU9</accession>
<protein>
    <submittedName>
        <fullName evidence="1">F-box/LRR-repeat protein</fullName>
    </submittedName>
</protein>